<reference evidence="3" key="1">
    <citation type="submission" date="2018-03" db="EMBL/GenBank/DDBJ databases">
        <authorList>
            <person name="Zecchin S."/>
        </authorList>
    </citation>
    <scope>NUCLEOTIDE SEQUENCE [LARGE SCALE GENOMIC DNA]</scope>
</reference>
<keyword evidence="3" id="KW-1185">Reference proteome</keyword>
<dbReference type="Gene3D" id="1.10.10.10">
    <property type="entry name" value="Winged helix-like DNA-binding domain superfamily/Winged helix DNA-binding domain"/>
    <property type="match status" value="1"/>
</dbReference>
<dbReference type="EMBL" id="OUUY01000136">
    <property type="protein sequence ID" value="SPQ02006.1"/>
    <property type="molecule type" value="Genomic_DNA"/>
</dbReference>
<dbReference type="InterPro" id="IPR051815">
    <property type="entry name" value="Molybdate_resp_trans_reg"/>
</dbReference>
<evidence type="ECO:0000313" key="2">
    <source>
        <dbReference type="EMBL" id="SPQ02006.1"/>
    </source>
</evidence>
<dbReference type="Pfam" id="PF00126">
    <property type="entry name" value="HTH_1"/>
    <property type="match status" value="1"/>
</dbReference>
<protein>
    <submittedName>
        <fullName evidence="2">Molybdenum transport regulatory protein (Modular protein)</fullName>
    </submittedName>
</protein>
<dbReference type="PANTHER" id="PTHR30432">
    <property type="entry name" value="TRANSCRIPTIONAL REGULATOR MODE"/>
    <property type="match status" value="1"/>
</dbReference>
<dbReference type="Proteomes" id="UP000245125">
    <property type="component" value="Unassembled WGS sequence"/>
</dbReference>
<name>A0A2U3QKS0_9BACT</name>
<gene>
    <name evidence="2" type="ORF">NBG4_850003</name>
</gene>
<proteinExistence type="predicted"/>
<evidence type="ECO:0000259" key="1">
    <source>
        <dbReference type="Pfam" id="PF00126"/>
    </source>
</evidence>
<sequence length="138" mass="15587">MRYSLWYITVVKKKIHPAKSQKPYPGLHGRIWIDGEEGTFLGYGRIVLLERIRERGSISKAAKSMSMSYRHAWELVESMNRQAARPLVELATGGRGGGGAVITEEGAKAIELFWKIYADFQGFLCKKDKTLSLLGKRK</sequence>
<evidence type="ECO:0000313" key="3">
    <source>
        <dbReference type="Proteomes" id="UP000245125"/>
    </source>
</evidence>
<dbReference type="AlphaFoldDB" id="A0A2U3QKS0"/>
<dbReference type="InterPro" id="IPR036390">
    <property type="entry name" value="WH_DNA-bd_sf"/>
</dbReference>
<organism evidence="2 3">
    <name type="scientific">Candidatus Sulfobium mesophilum</name>
    <dbReference type="NCBI Taxonomy" id="2016548"/>
    <lineage>
        <taxon>Bacteria</taxon>
        <taxon>Pseudomonadati</taxon>
        <taxon>Nitrospirota</taxon>
        <taxon>Nitrospiria</taxon>
        <taxon>Nitrospirales</taxon>
        <taxon>Nitrospiraceae</taxon>
        <taxon>Candidatus Sulfobium</taxon>
    </lineage>
</organism>
<dbReference type="PANTHER" id="PTHR30432:SF1">
    <property type="entry name" value="DNA-BINDING TRANSCRIPTIONAL DUAL REGULATOR MODE"/>
    <property type="match status" value="1"/>
</dbReference>
<accession>A0A2U3QKS0</accession>
<dbReference type="InterPro" id="IPR036388">
    <property type="entry name" value="WH-like_DNA-bd_sf"/>
</dbReference>
<dbReference type="InterPro" id="IPR000847">
    <property type="entry name" value="LysR_HTH_N"/>
</dbReference>
<dbReference type="OrthoDB" id="9800709at2"/>
<dbReference type="SUPFAM" id="SSF46785">
    <property type="entry name" value="Winged helix' DNA-binding domain"/>
    <property type="match status" value="1"/>
</dbReference>
<feature type="domain" description="HTH lysR-type" evidence="1">
    <location>
        <begin position="47"/>
        <end position="106"/>
    </location>
</feature>
<dbReference type="GO" id="GO:0003700">
    <property type="term" value="F:DNA-binding transcription factor activity"/>
    <property type="evidence" value="ECO:0007669"/>
    <property type="project" value="InterPro"/>
</dbReference>